<dbReference type="InterPro" id="IPR026267">
    <property type="entry name" value="YgjV"/>
</dbReference>
<dbReference type="Proteomes" id="UP000275394">
    <property type="component" value="Unassembled WGS sequence"/>
</dbReference>
<keyword evidence="3" id="KW-1185">Reference proteome</keyword>
<sequence length="171" mass="19299">MSFFYISQMLIVAAIFFDLISFYFKGRGSIVACLFCSGVLVATHFALLEQWTAATLMVLATFRYLTSVFSTSPKLMFWFCGLSILAAAYTYAGLVSILSCSGAIFQTMAAFKKEGERLRQLMMVGAACWILNNYLVHSPAAVAMEILFFVSNLAAYYHDYMRKKPRQSWEQ</sequence>
<organism evidence="2 3">
    <name type="scientific">Sinobacterium caligoides</name>
    <dbReference type="NCBI Taxonomy" id="933926"/>
    <lineage>
        <taxon>Bacteria</taxon>
        <taxon>Pseudomonadati</taxon>
        <taxon>Pseudomonadota</taxon>
        <taxon>Gammaproteobacteria</taxon>
        <taxon>Cellvibrionales</taxon>
        <taxon>Spongiibacteraceae</taxon>
        <taxon>Sinobacterium</taxon>
    </lineage>
</organism>
<dbReference type="PIRSF" id="PIRSF011443">
    <property type="entry name" value="YgjV"/>
    <property type="match status" value="1"/>
</dbReference>
<name>A0A3N2DXP3_9GAMM</name>
<dbReference type="OrthoDB" id="7858522at2"/>
<protein>
    <submittedName>
        <fullName evidence="2">Inner membrane protein</fullName>
    </submittedName>
</protein>
<accession>A0A3N2DXP3</accession>
<dbReference type="RefSeq" id="WP_123710616.1">
    <property type="nucleotide sequence ID" value="NZ_RKHR01000003.1"/>
</dbReference>
<keyword evidence="1" id="KW-1133">Transmembrane helix</keyword>
<dbReference type="AlphaFoldDB" id="A0A3N2DXP3"/>
<dbReference type="Pfam" id="PF10688">
    <property type="entry name" value="Imp-YgjV"/>
    <property type="match status" value="1"/>
</dbReference>
<gene>
    <name evidence="2" type="ORF">EDC56_0132</name>
</gene>
<feature type="transmembrane region" description="Helical" evidence="1">
    <location>
        <begin position="6"/>
        <end position="24"/>
    </location>
</feature>
<evidence type="ECO:0000256" key="1">
    <source>
        <dbReference type="SAM" id="Phobius"/>
    </source>
</evidence>
<dbReference type="EMBL" id="RKHR01000003">
    <property type="protein sequence ID" value="ROS04626.1"/>
    <property type="molecule type" value="Genomic_DNA"/>
</dbReference>
<feature type="transmembrane region" description="Helical" evidence="1">
    <location>
        <begin position="141"/>
        <end position="158"/>
    </location>
</feature>
<comment type="caution">
    <text evidence="2">The sequence shown here is derived from an EMBL/GenBank/DDBJ whole genome shotgun (WGS) entry which is preliminary data.</text>
</comment>
<dbReference type="InterPro" id="IPR019629">
    <property type="entry name" value="Uncharacterised_HI1736/YgjV"/>
</dbReference>
<feature type="transmembrane region" description="Helical" evidence="1">
    <location>
        <begin position="117"/>
        <end position="135"/>
    </location>
</feature>
<evidence type="ECO:0000313" key="3">
    <source>
        <dbReference type="Proteomes" id="UP000275394"/>
    </source>
</evidence>
<reference evidence="2 3" key="1">
    <citation type="submission" date="2018-11" db="EMBL/GenBank/DDBJ databases">
        <title>Genomic Encyclopedia of Type Strains, Phase IV (KMG-IV): sequencing the most valuable type-strain genomes for metagenomic binning, comparative biology and taxonomic classification.</title>
        <authorList>
            <person name="Goeker M."/>
        </authorList>
    </citation>
    <scope>NUCLEOTIDE SEQUENCE [LARGE SCALE GENOMIC DNA]</scope>
    <source>
        <strain evidence="2 3">DSM 100316</strain>
    </source>
</reference>
<evidence type="ECO:0000313" key="2">
    <source>
        <dbReference type="EMBL" id="ROS04626.1"/>
    </source>
</evidence>
<feature type="transmembrane region" description="Helical" evidence="1">
    <location>
        <begin position="75"/>
        <end position="105"/>
    </location>
</feature>
<feature type="transmembrane region" description="Helical" evidence="1">
    <location>
        <begin position="31"/>
        <end position="48"/>
    </location>
</feature>
<proteinExistence type="predicted"/>
<keyword evidence="1" id="KW-0472">Membrane</keyword>
<keyword evidence="1" id="KW-0812">Transmembrane</keyword>